<dbReference type="InterPro" id="IPR018392">
    <property type="entry name" value="LysM"/>
</dbReference>
<dbReference type="CDD" id="cd00118">
    <property type="entry name" value="LysM"/>
    <property type="match status" value="1"/>
</dbReference>
<gene>
    <name evidence="1" type="ORF">SAMCFNEI73_pC0066</name>
</gene>
<dbReference type="OrthoDB" id="361944at2"/>
<dbReference type="SMART" id="SM00257">
    <property type="entry name" value="LysM"/>
    <property type="match status" value="1"/>
</dbReference>
<dbReference type="RefSeq" id="WP_064253010.1">
    <property type="nucleotide sequence ID" value="NZ_CP013110.1"/>
</dbReference>
<keyword evidence="2" id="KW-1185">Reference proteome</keyword>
<sequence length="1041" mass="110524">MSYRIDIDGKRRYDAGGDRATAVSEEQRRFFVEQINQAVRERAAAGGPKTIDPATEKAIVVEKGDSLWEIARENHVSFNDLVATNRIKSTAGTAPIDPNDVVIVPLASPELVAQGPVDGKGIPEGEAAFISDLYGRGNKLAYADDPSKIDYTAEGRDMRRDVGAYLDTLPKAERQAAALRLVNSDWLDAGPAGNAVKAAIEERGLKTNAEAVIAGEIYDRGNRIQYSDDPKIDHPAATGEIAKDVRSFVETLPEKERSETLQRLYDRDWTDAAPARMAIEDVAKALNVGLRPSTHAGADVEDTARDIIDTANAAGGPDKAFEELSSAFGSATPEVQHVLLRSEDAKALIDKAASWASKPLADYRPEQAMSDQGNAATTMSNLERLTAGADPRLAVDLVSAAIPVIEAANARKQEKVGGELIGMNGQTNMMTIIDRIGGSPGADALVERFAKIGGYHPNSIPMAIANGSRLDYPLAVAAESAPASPDFVVQSIVPHVKQYASANVNQDVIAYSAHMQELQWLVSNHGSTMTPEQLSKAIDDYRKEKGSQWAETEQRLEDNIAASGEKLLQQLTALGNLPPQLASQRQAVDDEIGRILSDEKTAMAVEIAMKKNPALLDSPAVLNLMGYQARLTDRGRKLAEEATTQIIRHKVLPSFADLQSGGPGALAKAKVALEELKDGKLSQMLGIPKADMDRAIDAVAKSLPEPGETVEQSRAKMATLNGDLNDLKSSSGVRSFANTTGPGQMLRLIGLAATGASVANSATAAQTNPTLRNNLKVVIDAVGLGQRTVEILGGMDHLNADSAAVKHFGSSSRPAVKFLGALSGGFDAWVAFDYFKAGDPLMGSLSAAAAGGTIMAALGTGTMFGPAGLVIVGAAVVGQMIVADTRDSNKYMTDTSKRFLAHSGLNETATGALIDQSGDGHSPVPILARYAELKGFRLDQPADRRRFIDWLNGMPKEGLEKLRDNLHHSLDAFGGDPAKLAASADSDANYTDPQRLNEGYVSGEIYVPSIAAEIRAGNGSPSSVRQIDVALSELGIAVPIA</sequence>
<dbReference type="PROSITE" id="PS51782">
    <property type="entry name" value="LYSM"/>
    <property type="match status" value="1"/>
</dbReference>
<accession>A0A1L3LUM7</accession>
<dbReference type="KEGG" id="same:SAMCFNEI73_pC0066"/>
<dbReference type="SUPFAM" id="SSF54106">
    <property type="entry name" value="LysM domain"/>
    <property type="match status" value="1"/>
</dbReference>
<dbReference type="Gene3D" id="3.10.350.10">
    <property type="entry name" value="LysM domain"/>
    <property type="match status" value="1"/>
</dbReference>
<organism evidence="1 2">
    <name type="scientific">Sinorhizobium americanum</name>
    <dbReference type="NCBI Taxonomy" id="194963"/>
    <lineage>
        <taxon>Bacteria</taxon>
        <taxon>Pseudomonadati</taxon>
        <taxon>Pseudomonadota</taxon>
        <taxon>Alphaproteobacteria</taxon>
        <taxon>Hyphomicrobiales</taxon>
        <taxon>Rhizobiaceae</taxon>
        <taxon>Sinorhizobium/Ensifer group</taxon>
        <taxon>Sinorhizobium</taxon>
    </lineage>
</organism>
<dbReference type="Proteomes" id="UP000182306">
    <property type="component" value="Plasmid C"/>
</dbReference>
<keyword evidence="1" id="KW-0614">Plasmid</keyword>
<dbReference type="Pfam" id="PF01476">
    <property type="entry name" value="LysM"/>
    <property type="match status" value="1"/>
</dbReference>
<evidence type="ECO:0000313" key="1">
    <source>
        <dbReference type="EMBL" id="APG93790.1"/>
    </source>
</evidence>
<dbReference type="EMBL" id="CP013110">
    <property type="protein sequence ID" value="APG93790.1"/>
    <property type="molecule type" value="Genomic_DNA"/>
</dbReference>
<proteinExistence type="predicted"/>
<protein>
    <submittedName>
        <fullName evidence="1">Uncharacterized protein</fullName>
    </submittedName>
</protein>
<name>A0A1L3LUM7_9HYPH</name>
<dbReference type="AlphaFoldDB" id="A0A1L3LUM7"/>
<reference evidence="1 2" key="1">
    <citation type="submission" date="2015-10" db="EMBL/GenBank/DDBJ databases">
        <title>Genomic differences between typical nodule nitrogen-fixing rhizobial strains and those coming from bean seeds.</title>
        <authorList>
            <person name="Peralta H."/>
            <person name="Aguilar-Vera A."/>
            <person name="Diaz R."/>
            <person name="Mora Y."/>
            <person name="Martinez-Batallar G."/>
            <person name="Salazar E."/>
            <person name="Vargas-Lagunas C."/>
            <person name="Encarnacion S."/>
            <person name="Girard L."/>
            <person name="Mora J."/>
        </authorList>
    </citation>
    <scope>NUCLEOTIDE SEQUENCE [LARGE SCALE GENOMIC DNA]</scope>
    <source>
        <strain evidence="1 2">CFNEI 73</strain>
        <plasmid evidence="1 2">C</plasmid>
    </source>
</reference>
<geneLocation type="plasmid" evidence="1 2">
    <name>C</name>
</geneLocation>
<evidence type="ECO:0000313" key="2">
    <source>
        <dbReference type="Proteomes" id="UP000182306"/>
    </source>
</evidence>
<dbReference type="InterPro" id="IPR036779">
    <property type="entry name" value="LysM_dom_sf"/>
</dbReference>